<dbReference type="EMBL" id="CAJMXA010003873">
    <property type="protein sequence ID" value="CAE6518306.1"/>
    <property type="molecule type" value="Genomic_DNA"/>
</dbReference>
<feature type="region of interest" description="Disordered" evidence="1">
    <location>
        <begin position="1"/>
        <end position="32"/>
    </location>
</feature>
<dbReference type="AlphaFoldDB" id="A0A8H3DAQ1"/>
<organism evidence="2 3">
    <name type="scientific">Rhizoctonia solani</name>
    <dbReference type="NCBI Taxonomy" id="456999"/>
    <lineage>
        <taxon>Eukaryota</taxon>
        <taxon>Fungi</taxon>
        <taxon>Dikarya</taxon>
        <taxon>Basidiomycota</taxon>
        <taxon>Agaricomycotina</taxon>
        <taxon>Agaricomycetes</taxon>
        <taxon>Cantharellales</taxon>
        <taxon>Ceratobasidiaceae</taxon>
        <taxon>Rhizoctonia</taxon>
    </lineage>
</organism>
<proteinExistence type="predicted"/>
<reference evidence="2" key="1">
    <citation type="submission" date="2021-01" db="EMBL/GenBank/DDBJ databases">
        <authorList>
            <person name="Kaushik A."/>
        </authorList>
    </citation>
    <scope>NUCLEOTIDE SEQUENCE</scope>
    <source>
        <strain evidence="2">AG6-10EEA</strain>
    </source>
</reference>
<protein>
    <submittedName>
        <fullName evidence="2">Uncharacterized protein</fullName>
    </submittedName>
</protein>
<feature type="compositionally biased region" description="Acidic residues" evidence="1">
    <location>
        <begin position="282"/>
        <end position="291"/>
    </location>
</feature>
<evidence type="ECO:0000256" key="1">
    <source>
        <dbReference type="SAM" id="MobiDB-lite"/>
    </source>
</evidence>
<comment type="caution">
    <text evidence="2">The sequence shown here is derived from an EMBL/GenBank/DDBJ whole genome shotgun (WGS) entry which is preliminary data.</text>
</comment>
<dbReference type="OrthoDB" id="2139606at2759"/>
<feature type="region of interest" description="Disordered" evidence="1">
    <location>
        <begin position="141"/>
        <end position="170"/>
    </location>
</feature>
<evidence type="ECO:0000313" key="2">
    <source>
        <dbReference type="EMBL" id="CAE6518306.1"/>
    </source>
</evidence>
<sequence>MHTQATWMYPRTPTQDYESDHQASPMNPMYSEHSPADNWLSPAMTSNDDMDMLFDFDRPDAFCSLLDDTASRREQQAILHRWHTPVYSIPPMTKSNALSRQPTLDDVVIGSEWEEKLIQRWQRKHRKQHLSLREVKSQMPPIEFDPAFADSDTEDEGDEPAFNPESLREPLMRPVPLPIAIPPPAFAPSAPLSPLTPLSSEPPVSSVSEQPVAPAVPDSVYAPPTPVSPAVKQEAVDDVFHTRASPAPKRPVDDVEPELEPEADPEHVVAVDDVVSEGEYVPSEDEEDDADPTYGAPKTRRLVTPCAVPRSVANRPRPDRASHSTRARTPSSSEKPARSGPGRRRRPVDDTAPSQCTYINPLNQSRCQQIFARAPEMKRHIDHFHHEQEARAVIDGRLPRTLATLLGDTWDGTLGKPTCEGCGTEFSRRDAVKRHQNEVKAKFENGRCVWCPGTQGRKGSAKRVALAKLSGQTPTKKQRRK</sequence>
<gene>
    <name evidence="2" type="ORF">RDB_LOCUS142173</name>
</gene>
<accession>A0A8H3DAQ1</accession>
<name>A0A8H3DAQ1_9AGAM</name>
<dbReference type="Gene3D" id="3.30.160.60">
    <property type="entry name" value="Classic Zinc Finger"/>
    <property type="match status" value="1"/>
</dbReference>
<feature type="compositionally biased region" description="Acidic residues" evidence="1">
    <location>
        <begin position="254"/>
        <end position="263"/>
    </location>
</feature>
<feature type="compositionally biased region" description="Low complexity" evidence="1">
    <location>
        <begin position="187"/>
        <end position="217"/>
    </location>
</feature>
<evidence type="ECO:0000313" key="3">
    <source>
        <dbReference type="Proteomes" id="UP000663853"/>
    </source>
</evidence>
<feature type="region of interest" description="Disordered" evidence="1">
    <location>
        <begin position="187"/>
        <end position="357"/>
    </location>
</feature>
<dbReference type="Proteomes" id="UP000663853">
    <property type="component" value="Unassembled WGS sequence"/>
</dbReference>
<feature type="compositionally biased region" description="Polar residues" evidence="1">
    <location>
        <begin position="1"/>
        <end position="16"/>
    </location>
</feature>